<evidence type="ECO:0000313" key="1">
    <source>
        <dbReference type="EMBL" id="KXS12217.1"/>
    </source>
</evidence>
<gene>
    <name evidence="1" type="ORF">M427DRAFT_34946</name>
</gene>
<sequence>MSGLGTALLPLRVSAAWTKDGIRGTYQQQRRLRRGQSADRWIAWMRSPAHVDASADGPGSLFGAWGRRSYRCMHAGCVVERRDALGCFLAGTARVVVDSVWGTVVTVLLVGCSLGDGSPLGSLANGSR</sequence>
<protein>
    <submittedName>
        <fullName evidence="1">Uncharacterized protein</fullName>
    </submittedName>
</protein>
<dbReference type="EMBL" id="KQ965790">
    <property type="protein sequence ID" value="KXS12217.1"/>
    <property type="molecule type" value="Genomic_DNA"/>
</dbReference>
<evidence type="ECO:0000313" key="2">
    <source>
        <dbReference type="Proteomes" id="UP000070544"/>
    </source>
</evidence>
<proteinExistence type="predicted"/>
<reference evidence="1 2" key="1">
    <citation type="journal article" date="2015" name="Genome Biol. Evol.">
        <title>Phylogenomic analyses indicate that early fungi evolved digesting cell walls of algal ancestors of land plants.</title>
        <authorList>
            <person name="Chang Y."/>
            <person name="Wang S."/>
            <person name="Sekimoto S."/>
            <person name="Aerts A.L."/>
            <person name="Choi C."/>
            <person name="Clum A."/>
            <person name="LaButti K.M."/>
            <person name="Lindquist E.A."/>
            <person name="Yee Ngan C."/>
            <person name="Ohm R.A."/>
            <person name="Salamov A.A."/>
            <person name="Grigoriev I.V."/>
            <person name="Spatafora J.W."/>
            <person name="Berbee M.L."/>
        </authorList>
    </citation>
    <scope>NUCLEOTIDE SEQUENCE [LARGE SCALE GENOMIC DNA]</scope>
    <source>
        <strain evidence="1 2">JEL478</strain>
    </source>
</reference>
<accession>A0A139A5Z8</accession>
<dbReference type="Proteomes" id="UP000070544">
    <property type="component" value="Unassembled WGS sequence"/>
</dbReference>
<keyword evidence="2" id="KW-1185">Reference proteome</keyword>
<organism evidence="1 2">
    <name type="scientific">Gonapodya prolifera (strain JEL478)</name>
    <name type="common">Monoblepharis prolifera</name>
    <dbReference type="NCBI Taxonomy" id="1344416"/>
    <lineage>
        <taxon>Eukaryota</taxon>
        <taxon>Fungi</taxon>
        <taxon>Fungi incertae sedis</taxon>
        <taxon>Chytridiomycota</taxon>
        <taxon>Chytridiomycota incertae sedis</taxon>
        <taxon>Monoblepharidomycetes</taxon>
        <taxon>Monoblepharidales</taxon>
        <taxon>Gonapodyaceae</taxon>
        <taxon>Gonapodya</taxon>
    </lineage>
</organism>
<dbReference type="AlphaFoldDB" id="A0A139A5Z8"/>
<name>A0A139A5Z8_GONPJ</name>